<dbReference type="InterPro" id="IPR000591">
    <property type="entry name" value="DEP_dom"/>
</dbReference>
<evidence type="ECO:0000313" key="7">
    <source>
        <dbReference type="Proteomes" id="UP001140217"/>
    </source>
</evidence>
<dbReference type="GO" id="GO:0005886">
    <property type="term" value="C:plasma membrane"/>
    <property type="evidence" value="ECO:0007669"/>
    <property type="project" value="TreeGrafter"/>
</dbReference>
<dbReference type="PROSITE" id="PS50238">
    <property type="entry name" value="RHOGAP"/>
    <property type="match status" value="1"/>
</dbReference>
<dbReference type="InterPro" id="IPR000198">
    <property type="entry name" value="RhoGAP_dom"/>
</dbReference>
<dbReference type="Gene3D" id="1.10.555.10">
    <property type="entry name" value="Rho GTPase activation protein"/>
    <property type="match status" value="1"/>
</dbReference>
<feature type="compositionally biased region" description="Basic and acidic residues" evidence="2">
    <location>
        <begin position="350"/>
        <end position="365"/>
    </location>
</feature>
<comment type="caution">
    <text evidence="6">The sequence shown here is derived from an EMBL/GenBank/DDBJ whole genome shotgun (WGS) entry which is preliminary data.</text>
</comment>
<gene>
    <name evidence="6" type="primary">rga8</name>
    <name evidence="6" type="ORF">H4R18_005022</name>
</gene>
<dbReference type="Pfam" id="PF00611">
    <property type="entry name" value="FCH"/>
    <property type="match status" value="1"/>
</dbReference>
<feature type="domain" description="DEP" evidence="3">
    <location>
        <begin position="268"/>
        <end position="325"/>
    </location>
</feature>
<keyword evidence="1" id="KW-0175">Coiled coil</keyword>
<feature type="region of interest" description="Disordered" evidence="2">
    <location>
        <begin position="154"/>
        <end position="191"/>
    </location>
</feature>
<accession>A0A9W8LFG4</accession>
<feature type="compositionally biased region" description="Acidic residues" evidence="2">
    <location>
        <begin position="794"/>
        <end position="809"/>
    </location>
</feature>
<name>A0A9W8LFG4_9FUNG</name>
<protein>
    <submittedName>
        <fullName evidence="6">Rho-GTPase-activating protein 8</fullName>
    </submittedName>
</protein>
<dbReference type="PROSITE" id="PS50186">
    <property type="entry name" value="DEP"/>
    <property type="match status" value="1"/>
</dbReference>
<feature type="region of interest" description="Disordered" evidence="2">
    <location>
        <begin position="331"/>
        <end position="365"/>
    </location>
</feature>
<sequence>MLKFENAFWDNPGPGQQPRYERGPQCLFEKLEQGSVECDELLAFFRERAAIEEAYSASLHRLAERKLAAGGFGRDEGATLKTAFRGLLSECVMLAEAHADLAVELQSSVIVPLRNFSAEHRARVHAAWKMTDDAIRRAAAELAQVDRNHRVYTQKAAAASARRPPEDADGAQQAPNAEAEVKPRISTAAEPVIMGDAAPGRSTEEGASADVELQRRQLAGGELDVASIVLGNVALTRHEFHVMLQRMQTEVPQHDVKFGILGTFRGLISGESLAGWWCVNYPTVVRSEADALAVGQSMLGQGYLRFMGRGSQFQSRSNAYYQWRKPALEFQSDEEGDDSDNEPPSSARSHLSERASYERAQRDATEASRIYRDSVARAELVRTGLEEQLTNHLETMEVWELNRLMSVKSMLGEYARISKRPIEAVLAMGDRLEVYEESVKPQQDIQWGIENYGTGRFAPRPILFRPFGRSPAEFQIFGVPLDEQLLVSHKDIPLLPAKALSLIHKSARAMAPEDRFQIWTKRVLLTHIHGLRNSLNRGPRVTLRQLRDFDLPTVANVLVLYLLELPLPLCPEELHGPLRAVYSSRSEKSSEETLRAIRTLLEGISYAHLKTMQALFGALHEMAGDDATPGRADFVRAVSKRLGPIIMRGSELVGAGANRVPESFTADLIESYDAILAGMDPKRPVQPAPPPPKTAEDDAHLPVSAAAASSSSSAVAATADPAGAPDAASKRSSGAPALAASLSASSLPRPAGAAPHASFDEDERLVDGILEGTDETAAAAAAAGENNMDYFLKDEDDDDDDDGTDDDCSDGSARGTK</sequence>
<dbReference type="GO" id="GO:0005737">
    <property type="term" value="C:cytoplasm"/>
    <property type="evidence" value="ECO:0007669"/>
    <property type="project" value="TreeGrafter"/>
</dbReference>
<dbReference type="PANTHER" id="PTHR23065">
    <property type="entry name" value="PROLINE-SERINE-THREONINE PHOSPHATASE INTERACTING PROTEIN 1"/>
    <property type="match status" value="1"/>
</dbReference>
<dbReference type="EMBL" id="JANBUL010000275">
    <property type="protein sequence ID" value="KAJ2777685.1"/>
    <property type="molecule type" value="Genomic_DNA"/>
</dbReference>
<feature type="region of interest" description="Disordered" evidence="2">
    <location>
        <begin position="781"/>
        <end position="817"/>
    </location>
</feature>
<dbReference type="SMART" id="SM00055">
    <property type="entry name" value="FCH"/>
    <property type="match status" value="1"/>
</dbReference>
<dbReference type="GO" id="GO:0005096">
    <property type="term" value="F:GTPase activator activity"/>
    <property type="evidence" value="ECO:0007669"/>
    <property type="project" value="TreeGrafter"/>
</dbReference>
<feature type="region of interest" description="Disordered" evidence="2">
    <location>
        <begin position="741"/>
        <end position="760"/>
    </location>
</feature>
<dbReference type="InterPro" id="IPR001060">
    <property type="entry name" value="FCH_dom"/>
</dbReference>
<evidence type="ECO:0000256" key="1">
    <source>
        <dbReference type="PROSITE-ProRule" id="PRU01077"/>
    </source>
</evidence>
<feature type="domain" description="Rho-GAP" evidence="4">
    <location>
        <begin position="479"/>
        <end position="676"/>
    </location>
</feature>
<dbReference type="SUPFAM" id="SSF103657">
    <property type="entry name" value="BAR/IMD domain-like"/>
    <property type="match status" value="1"/>
</dbReference>
<dbReference type="PANTHER" id="PTHR23065:SF17">
    <property type="entry name" value="RHO-GTPASE-ACTIVATING PROTEIN RGD2"/>
    <property type="match status" value="1"/>
</dbReference>
<dbReference type="Pfam" id="PF00620">
    <property type="entry name" value="RhoGAP"/>
    <property type="match status" value="1"/>
</dbReference>
<dbReference type="InterPro" id="IPR008936">
    <property type="entry name" value="Rho_GTPase_activation_prot"/>
</dbReference>
<dbReference type="SMART" id="SM00324">
    <property type="entry name" value="RhoGAP"/>
    <property type="match status" value="1"/>
</dbReference>
<feature type="domain" description="F-BAR" evidence="5">
    <location>
        <begin position="2"/>
        <end position="444"/>
    </location>
</feature>
<dbReference type="PROSITE" id="PS51741">
    <property type="entry name" value="F_BAR"/>
    <property type="match status" value="1"/>
</dbReference>
<evidence type="ECO:0000256" key="2">
    <source>
        <dbReference type="SAM" id="MobiDB-lite"/>
    </source>
</evidence>
<proteinExistence type="predicted"/>
<dbReference type="InterPro" id="IPR031160">
    <property type="entry name" value="F_BAR_dom"/>
</dbReference>
<dbReference type="Gene3D" id="1.20.1270.60">
    <property type="entry name" value="Arfaptin homology (AH) domain/BAR domain"/>
    <property type="match status" value="2"/>
</dbReference>
<dbReference type="SUPFAM" id="SSF48350">
    <property type="entry name" value="GTPase activation domain, GAP"/>
    <property type="match status" value="1"/>
</dbReference>
<evidence type="ECO:0000259" key="4">
    <source>
        <dbReference type="PROSITE" id="PS50238"/>
    </source>
</evidence>
<evidence type="ECO:0000259" key="5">
    <source>
        <dbReference type="PROSITE" id="PS51741"/>
    </source>
</evidence>
<dbReference type="InterPro" id="IPR027267">
    <property type="entry name" value="AH/BAR_dom_sf"/>
</dbReference>
<dbReference type="OrthoDB" id="2155291at2759"/>
<dbReference type="Proteomes" id="UP001140217">
    <property type="component" value="Unassembled WGS sequence"/>
</dbReference>
<dbReference type="GO" id="GO:0000935">
    <property type="term" value="C:division septum"/>
    <property type="evidence" value="ECO:0007669"/>
    <property type="project" value="TreeGrafter"/>
</dbReference>
<feature type="region of interest" description="Disordered" evidence="2">
    <location>
        <begin position="1"/>
        <end position="21"/>
    </location>
</feature>
<dbReference type="AlphaFoldDB" id="A0A9W8LFG4"/>
<dbReference type="InterPro" id="IPR036390">
    <property type="entry name" value="WH_DNA-bd_sf"/>
</dbReference>
<organism evidence="6 7">
    <name type="scientific">Coemansia javaensis</name>
    <dbReference type="NCBI Taxonomy" id="2761396"/>
    <lineage>
        <taxon>Eukaryota</taxon>
        <taxon>Fungi</taxon>
        <taxon>Fungi incertae sedis</taxon>
        <taxon>Zoopagomycota</taxon>
        <taxon>Kickxellomycotina</taxon>
        <taxon>Kickxellomycetes</taxon>
        <taxon>Kickxellales</taxon>
        <taxon>Kickxellaceae</taxon>
        <taxon>Coemansia</taxon>
    </lineage>
</organism>
<feature type="compositionally biased region" description="Acidic residues" evidence="2">
    <location>
        <begin position="331"/>
        <end position="341"/>
    </location>
</feature>
<dbReference type="SUPFAM" id="SSF46785">
    <property type="entry name" value="Winged helix' DNA-binding domain"/>
    <property type="match status" value="1"/>
</dbReference>
<keyword evidence="7" id="KW-1185">Reference proteome</keyword>
<feature type="compositionally biased region" description="Low complexity" evidence="2">
    <location>
        <begin position="741"/>
        <end position="755"/>
    </location>
</feature>
<dbReference type="GO" id="GO:0007010">
    <property type="term" value="P:cytoskeleton organization"/>
    <property type="evidence" value="ECO:0007669"/>
    <property type="project" value="TreeGrafter"/>
</dbReference>
<evidence type="ECO:0000259" key="3">
    <source>
        <dbReference type="PROSITE" id="PS50186"/>
    </source>
</evidence>
<feature type="region of interest" description="Disordered" evidence="2">
    <location>
        <begin position="703"/>
        <end position="732"/>
    </location>
</feature>
<dbReference type="GO" id="GO:0007264">
    <property type="term" value="P:small GTPase-mediated signal transduction"/>
    <property type="evidence" value="ECO:0007669"/>
    <property type="project" value="TreeGrafter"/>
</dbReference>
<evidence type="ECO:0000313" key="6">
    <source>
        <dbReference type="EMBL" id="KAJ2777685.1"/>
    </source>
</evidence>
<reference evidence="6" key="1">
    <citation type="submission" date="2022-07" db="EMBL/GenBank/DDBJ databases">
        <title>Phylogenomic reconstructions and comparative analyses of Kickxellomycotina fungi.</title>
        <authorList>
            <person name="Reynolds N.K."/>
            <person name="Stajich J.E."/>
            <person name="Barry K."/>
            <person name="Grigoriev I.V."/>
            <person name="Crous P."/>
            <person name="Smith M.E."/>
        </authorList>
    </citation>
    <scope>NUCLEOTIDE SEQUENCE</scope>
    <source>
        <strain evidence="6">NBRC 105414</strain>
    </source>
</reference>